<dbReference type="Proteomes" id="UP000603904">
    <property type="component" value="Unassembled WGS sequence"/>
</dbReference>
<dbReference type="PROSITE" id="PS00107">
    <property type="entry name" value="PROTEIN_KINASE_ATP"/>
    <property type="match status" value="1"/>
</dbReference>
<feature type="binding site" evidence="7">
    <location>
        <position position="41"/>
    </location>
    <ligand>
        <name>ATP</name>
        <dbReference type="ChEBI" id="CHEBI:30616"/>
    </ligand>
</feature>
<accession>A0ABQ4FWB8</accession>
<evidence type="ECO:0000256" key="7">
    <source>
        <dbReference type="PROSITE-ProRule" id="PRU10141"/>
    </source>
</evidence>
<dbReference type="InterPro" id="IPR000719">
    <property type="entry name" value="Prot_kinase_dom"/>
</dbReference>
<evidence type="ECO:0000313" key="12">
    <source>
        <dbReference type="Proteomes" id="UP000603904"/>
    </source>
</evidence>
<keyword evidence="2" id="KW-0723">Serine/threonine-protein kinase</keyword>
<feature type="domain" description="Protein kinase" evidence="10">
    <location>
        <begin position="12"/>
        <end position="262"/>
    </location>
</feature>
<dbReference type="Gene3D" id="1.10.510.10">
    <property type="entry name" value="Transferase(Phosphotransferase) domain 1"/>
    <property type="match status" value="1"/>
</dbReference>
<dbReference type="RefSeq" id="WP_204056681.1">
    <property type="nucleotide sequence ID" value="NZ_BAAAGP010000016.1"/>
</dbReference>
<evidence type="ECO:0000256" key="2">
    <source>
        <dbReference type="ARBA" id="ARBA00022527"/>
    </source>
</evidence>
<evidence type="ECO:0000256" key="4">
    <source>
        <dbReference type="ARBA" id="ARBA00022741"/>
    </source>
</evidence>
<dbReference type="SUPFAM" id="SSF56112">
    <property type="entry name" value="Protein kinase-like (PK-like)"/>
    <property type="match status" value="1"/>
</dbReference>
<feature type="compositionally biased region" description="Basic residues" evidence="8">
    <location>
        <begin position="348"/>
        <end position="426"/>
    </location>
</feature>
<dbReference type="PROSITE" id="PS50011">
    <property type="entry name" value="PROTEIN_KINASE_DOM"/>
    <property type="match status" value="1"/>
</dbReference>
<evidence type="ECO:0000256" key="9">
    <source>
        <dbReference type="SAM" id="Phobius"/>
    </source>
</evidence>
<reference evidence="11 12" key="1">
    <citation type="submission" date="2021-01" db="EMBL/GenBank/DDBJ databases">
        <title>Whole genome shotgun sequence of Microbispora corallina NBRC 16416.</title>
        <authorList>
            <person name="Komaki H."/>
            <person name="Tamura T."/>
        </authorList>
    </citation>
    <scope>NUCLEOTIDE SEQUENCE [LARGE SCALE GENOMIC DNA]</scope>
    <source>
        <strain evidence="11 12">NBRC 16416</strain>
    </source>
</reference>
<gene>
    <name evidence="11" type="ORF">Mco01_21150</name>
</gene>
<dbReference type="EMBL" id="BOOC01000006">
    <property type="protein sequence ID" value="GIH39115.1"/>
    <property type="molecule type" value="Genomic_DNA"/>
</dbReference>
<evidence type="ECO:0000259" key="10">
    <source>
        <dbReference type="PROSITE" id="PS50011"/>
    </source>
</evidence>
<dbReference type="EC" id="2.7.11.1" evidence="1"/>
<evidence type="ECO:0000256" key="8">
    <source>
        <dbReference type="SAM" id="MobiDB-lite"/>
    </source>
</evidence>
<sequence>MSAAGHWNVPGYAVVRELGAGGGGRVVLALHEASGSHVAVKYLSDALRAEPGFLERFRQEARLLVELEDPHVVQLYEYVETGHGAAIVMELVNGATLRALLNEHGPTGPEAALAVLKGSLLGLSAAHESGVVHRDYKPENVLVQGDGTSKLADFGVAVRAEGATSPAGTPPYMAPEQWIGLAPSPASDVYAATVVFFECLTGHRPYRADDGAALRHQHQTAAIPLDEVPEPVRGLVERGLAKDPALRPASAAVLVADLDEVATAAYGADWEERGRRKLAALAAALAAAFPLNRQEPVEFSTSLARTVLRPFRRTRVRLVAGAALLVLAGGGVSAYALGAAGSGGPPRTRPRRPPRSRPRPRPRSRPPRRRSSRRRTPRRRRRPRPRRLRRPRPTRRAPRRPARGRRTPRARRRATRSRPPRRRCSPRRWAACRCRRGRAPPPPWGTAPSPSRRAGPRRSR</sequence>
<feature type="transmembrane region" description="Helical" evidence="9">
    <location>
        <begin position="318"/>
        <end position="338"/>
    </location>
</feature>
<keyword evidence="9" id="KW-1133">Transmembrane helix</keyword>
<organism evidence="11 12">
    <name type="scientific">Microbispora corallina</name>
    <dbReference type="NCBI Taxonomy" id="83302"/>
    <lineage>
        <taxon>Bacteria</taxon>
        <taxon>Bacillati</taxon>
        <taxon>Actinomycetota</taxon>
        <taxon>Actinomycetes</taxon>
        <taxon>Streptosporangiales</taxon>
        <taxon>Streptosporangiaceae</taxon>
        <taxon>Microbispora</taxon>
    </lineage>
</organism>
<keyword evidence="9" id="KW-0472">Membrane</keyword>
<dbReference type="Gene3D" id="3.30.200.20">
    <property type="entry name" value="Phosphorylase Kinase, domain 1"/>
    <property type="match status" value="1"/>
</dbReference>
<evidence type="ECO:0000256" key="3">
    <source>
        <dbReference type="ARBA" id="ARBA00022679"/>
    </source>
</evidence>
<keyword evidence="12" id="KW-1185">Reference proteome</keyword>
<evidence type="ECO:0000256" key="6">
    <source>
        <dbReference type="ARBA" id="ARBA00022840"/>
    </source>
</evidence>
<dbReference type="PANTHER" id="PTHR43289">
    <property type="entry name" value="MITOGEN-ACTIVATED PROTEIN KINASE KINASE KINASE 20-RELATED"/>
    <property type="match status" value="1"/>
</dbReference>
<evidence type="ECO:0000256" key="1">
    <source>
        <dbReference type="ARBA" id="ARBA00012513"/>
    </source>
</evidence>
<keyword evidence="4 7" id="KW-0547">Nucleotide-binding</keyword>
<comment type="caution">
    <text evidence="11">The sequence shown here is derived from an EMBL/GenBank/DDBJ whole genome shotgun (WGS) entry which is preliminary data.</text>
</comment>
<dbReference type="PROSITE" id="PS00108">
    <property type="entry name" value="PROTEIN_KINASE_ST"/>
    <property type="match status" value="1"/>
</dbReference>
<evidence type="ECO:0000313" key="11">
    <source>
        <dbReference type="EMBL" id="GIH39115.1"/>
    </source>
</evidence>
<dbReference type="Pfam" id="PF00069">
    <property type="entry name" value="Pkinase"/>
    <property type="match status" value="1"/>
</dbReference>
<dbReference type="InterPro" id="IPR011009">
    <property type="entry name" value="Kinase-like_dom_sf"/>
</dbReference>
<protein>
    <recommendedName>
        <fullName evidence="1">non-specific serine/threonine protein kinase</fullName>
        <ecNumber evidence="1">2.7.11.1</ecNumber>
    </recommendedName>
</protein>
<dbReference type="CDD" id="cd14014">
    <property type="entry name" value="STKc_PknB_like"/>
    <property type="match status" value="1"/>
</dbReference>
<dbReference type="InterPro" id="IPR017441">
    <property type="entry name" value="Protein_kinase_ATP_BS"/>
</dbReference>
<proteinExistence type="predicted"/>
<name>A0ABQ4FWB8_9ACTN</name>
<feature type="region of interest" description="Disordered" evidence="8">
    <location>
        <begin position="337"/>
        <end position="460"/>
    </location>
</feature>
<dbReference type="InterPro" id="IPR008271">
    <property type="entry name" value="Ser/Thr_kinase_AS"/>
</dbReference>
<keyword evidence="6 7" id="KW-0067">ATP-binding</keyword>
<evidence type="ECO:0000256" key="5">
    <source>
        <dbReference type="ARBA" id="ARBA00022777"/>
    </source>
</evidence>
<keyword evidence="5" id="KW-0418">Kinase</keyword>
<dbReference type="PANTHER" id="PTHR43289:SF6">
    <property type="entry name" value="SERINE_THREONINE-PROTEIN KINASE NEKL-3"/>
    <property type="match status" value="1"/>
</dbReference>
<keyword evidence="9" id="KW-0812">Transmembrane</keyword>
<keyword evidence="3" id="KW-0808">Transferase</keyword>